<feature type="transmembrane region" description="Helical" evidence="1">
    <location>
        <begin position="103"/>
        <end position="121"/>
    </location>
</feature>
<keyword evidence="1" id="KW-0812">Transmembrane</keyword>
<feature type="transmembrane region" description="Helical" evidence="1">
    <location>
        <begin position="141"/>
        <end position="162"/>
    </location>
</feature>
<keyword evidence="3" id="KW-1185">Reference proteome</keyword>
<comment type="caution">
    <text evidence="2">The sequence shown here is derived from an EMBL/GenBank/DDBJ whole genome shotgun (WGS) entry which is preliminary data.</text>
</comment>
<evidence type="ECO:0000313" key="2">
    <source>
        <dbReference type="EMBL" id="GAA3657026.1"/>
    </source>
</evidence>
<sequence>MTVRFSAVKAPASFKKAAAWALPYWTRGEAGRETPQDLFRVLYFGWLAAFTLKVLGSAWDVSWHFKWLRDDLAPPHLLNSAGTALAVALTVIHGYTGYGVDKAALRLIQWGTGIFLVAVPLDLINHRVNGLDITSWSPSHIMLYVGTLFMIAGVVRGWFMGAPPGRERVVVLGAFLAFFLENVHFPEQHQEYGILSLGAWDNHATYAEQILLQFAADQMGRPIDRIMMAGFTLPVPDFLYPVYAVVAGLSVLVAARLLIGRFGAATLVAAGYVGFRAAMWPLLTFTGFPPSAVPFFLVVAGLLVDLAFLVRMPLLRAVLGAAVVTAVAYGTLAAQSAVMGPVYGAIKGQEGLLGAPPLATSSAGWAGLGLLAAWLAIELVVGRRQLRPRTIEPSVPPVTAPATP</sequence>
<protein>
    <recommendedName>
        <fullName evidence="4">DUF2029 domain-containing protein</fullName>
    </recommendedName>
</protein>
<accession>A0ABP7BF61</accession>
<dbReference type="Proteomes" id="UP001500902">
    <property type="component" value="Unassembled WGS sequence"/>
</dbReference>
<feature type="transmembrane region" description="Helical" evidence="1">
    <location>
        <begin position="77"/>
        <end position="96"/>
    </location>
</feature>
<feature type="transmembrane region" description="Helical" evidence="1">
    <location>
        <begin position="238"/>
        <end position="255"/>
    </location>
</feature>
<dbReference type="EMBL" id="BAAAZP010000033">
    <property type="protein sequence ID" value="GAA3657026.1"/>
    <property type="molecule type" value="Genomic_DNA"/>
</dbReference>
<feature type="transmembrane region" description="Helical" evidence="1">
    <location>
        <begin position="41"/>
        <end position="65"/>
    </location>
</feature>
<evidence type="ECO:0000256" key="1">
    <source>
        <dbReference type="SAM" id="Phobius"/>
    </source>
</evidence>
<keyword evidence="1" id="KW-1133">Transmembrane helix</keyword>
<name>A0ABP7BF61_9ACTN</name>
<feature type="transmembrane region" description="Helical" evidence="1">
    <location>
        <begin position="363"/>
        <end position="381"/>
    </location>
</feature>
<feature type="transmembrane region" description="Helical" evidence="1">
    <location>
        <begin position="317"/>
        <end position="343"/>
    </location>
</feature>
<feature type="transmembrane region" description="Helical" evidence="1">
    <location>
        <begin position="292"/>
        <end position="310"/>
    </location>
</feature>
<reference evidence="3" key="1">
    <citation type="journal article" date="2019" name="Int. J. Syst. Evol. Microbiol.">
        <title>The Global Catalogue of Microorganisms (GCM) 10K type strain sequencing project: providing services to taxonomists for standard genome sequencing and annotation.</title>
        <authorList>
            <consortium name="The Broad Institute Genomics Platform"/>
            <consortium name="The Broad Institute Genome Sequencing Center for Infectious Disease"/>
            <person name="Wu L."/>
            <person name="Ma J."/>
        </authorList>
    </citation>
    <scope>NUCLEOTIDE SEQUENCE [LARGE SCALE GENOMIC DNA]</scope>
    <source>
        <strain evidence="3">JCM 16904</strain>
    </source>
</reference>
<proteinExistence type="predicted"/>
<evidence type="ECO:0008006" key="4">
    <source>
        <dbReference type="Google" id="ProtNLM"/>
    </source>
</evidence>
<feature type="transmembrane region" description="Helical" evidence="1">
    <location>
        <begin position="262"/>
        <end position="280"/>
    </location>
</feature>
<organism evidence="2 3">
    <name type="scientific">Nonomuraea antimicrobica</name>
    <dbReference type="NCBI Taxonomy" id="561173"/>
    <lineage>
        <taxon>Bacteria</taxon>
        <taxon>Bacillati</taxon>
        <taxon>Actinomycetota</taxon>
        <taxon>Actinomycetes</taxon>
        <taxon>Streptosporangiales</taxon>
        <taxon>Streptosporangiaceae</taxon>
        <taxon>Nonomuraea</taxon>
    </lineage>
</organism>
<keyword evidence="1" id="KW-0472">Membrane</keyword>
<evidence type="ECO:0000313" key="3">
    <source>
        <dbReference type="Proteomes" id="UP001500902"/>
    </source>
</evidence>
<feature type="transmembrane region" description="Helical" evidence="1">
    <location>
        <begin position="169"/>
        <end position="185"/>
    </location>
</feature>
<gene>
    <name evidence="2" type="ORF">GCM10022224_020130</name>
</gene>